<accession>A0A2H0USV7</accession>
<comment type="caution">
    <text evidence="15">The sequence shown here is derived from an EMBL/GenBank/DDBJ whole genome shotgun (WGS) entry which is preliminary data.</text>
</comment>
<keyword evidence="4" id="KW-1003">Cell membrane</keyword>
<name>A0A2H0USV7_9BACT</name>
<dbReference type="PANTHER" id="PTHR35864">
    <property type="entry name" value="ZINC METALLOPROTEASE MJ0611-RELATED"/>
    <property type="match status" value="1"/>
</dbReference>
<keyword evidence="9" id="KW-0862">Zinc</keyword>
<dbReference type="InterPro" id="IPR044537">
    <property type="entry name" value="Rip2-like"/>
</dbReference>
<feature type="transmembrane region" description="Helical" evidence="13">
    <location>
        <begin position="6"/>
        <end position="29"/>
    </location>
</feature>
<keyword evidence="7" id="KW-0479">Metal-binding</keyword>
<feature type="transmembrane region" description="Helical" evidence="13">
    <location>
        <begin position="90"/>
        <end position="114"/>
    </location>
</feature>
<protein>
    <submittedName>
        <fullName evidence="15">Site-2 protease family protein</fullName>
    </submittedName>
</protein>
<feature type="domain" description="Peptidase M50" evidence="14">
    <location>
        <begin position="10"/>
        <end position="184"/>
    </location>
</feature>
<feature type="transmembrane region" description="Helical" evidence="13">
    <location>
        <begin position="126"/>
        <end position="147"/>
    </location>
</feature>
<dbReference type="InterPro" id="IPR052348">
    <property type="entry name" value="Metallopeptidase_M50B"/>
</dbReference>
<evidence type="ECO:0000256" key="10">
    <source>
        <dbReference type="ARBA" id="ARBA00022989"/>
    </source>
</evidence>
<dbReference type="PANTHER" id="PTHR35864:SF1">
    <property type="entry name" value="ZINC METALLOPROTEASE YWHC-RELATED"/>
    <property type="match status" value="1"/>
</dbReference>
<gene>
    <name evidence="15" type="ORF">COU07_01160</name>
</gene>
<evidence type="ECO:0000256" key="9">
    <source>
        <dbReference type="ARBA" id="ARBA00022833"/>
    </source>
</evidence>
<evidence type="ECO:0000256" key="3">
    <source>
        <dbReference type="ARBA" id="ARBA00007931"/>
    </source>
</evidence>
<evidence type="ECO:0000259" key="14">
    <source>
        <dbReference type="Pfam" id="PF02163"/>
    </source>
</evidence>
<evidence type="ECO:0000256" key="13">
    <source>
        <dbReference type="SAM" id="Phobius"/>
    </source>
</evidence>
<proteinExistence type="inferred from homology"/>
<dbReference type="GO" id="GO:0005886">
    <property type="term" value="C:plasma membrane"/>
    <property type="evidence" value="ECO:0007669"/>
    <property type="project" value="UniProtKB-SubCell"/>
</dbReference>
<dbReference type="GO" id="GO:0046872">
    <property type="term" value="F:metal ion binding"/>
    <property type="evidence" value="ECO:0007669"/>
    <property type="project" value="UniProtKB-KW"/>
</dbReference>
<comment type="similarity">
    <text evidence="3">Belongs to the peptidase M50B family.</text>
</comment>
<keyword evidence="12 13" id="KW-0472">Membrane</keyword>
<reference evidence="16" key="1">
    <citation type="submission" date="2017-09" db="EMBL/GenBank/DDBJ databases">
        <title>Depth-based differentiation of microbial function through sediment-hosted aquifers and enrichment of novel symbionts in the deep terrestrial subsurface.</title>
        <authorList>
            <person name="Probst A.J."/>
            <person name="Ladd B."/>
            <person name="Jarett J.K."/>
            <person name="Geller-Mcgrath D.E."/>
            <person name="Sieber C.M.K."/>
            <person name="Emerson J.B."/>
            <person name="Anantharaman K."/>
            <person name="Thomas B.C."/>
            <person name="Malmstrom R."/>
            <person name="Stieglmeier M."/>
            <person name="Klingl A."/>
            <person name="Woyke T."/>
            <person name="Ryan C.M."/>
            <person name="Banfield J.F."/>
        </authorList>
    </citation>
    <scope>NUCLEOTIDE SEQUENCE [LARGE SCALE GENOMIC DNA]</scope>
</reference>
<keyword evidence="5 15" id="KW-0645">Protease</keyword>
<dbReference type="GO" id="GO:0006508">
    <property type="term" value="P:proteolysis"/>
    <property type="evidence" value="ECO:0007669"/>
    <property type="project" value="UniProtKB-KW"/>
</dbReference>
<evidence type="ECO:0000313" key="16">
    <source>
        <dbReference type="Proteomes" id="UP000231157"/>
    </source>
</evidence>
<dbReference type="Pfam" id="PF02163">
    <property type="entry name" value="Peptidase_M50"/>
    <property type="match status" value="1"/>
</dbReference>
<evidence type="ECO:0000256" key="5">
    <source>
        <dbReference type="ARBA" id="ARBA00022670"/>
    </source>
</evidence>
<comment type="cofactor">
    <cofactor evidence="1">
        <name>Zn(2+)</name>
        <dbReference type="ChEBI" id="CHEBI:29105"/>
    </cofactor>
</comment>
<evidence type="ECO:0000256" key="8">
    <source>
        <dbReference type="ARBA" id="ARBA00022801"/>
    </source>
</evidence>
<feature type="transmembrane region" description="Helical" evidence="13">
    <location>
        <begin position="50"/>
        <end position="70"/>
    </location>
</feature>
<evidence type="ECO:0000256" key="6">
    <source>
        <dbReference type="ARBA" id="ARBA00022692"/>
    </source>
</evidence>
<keyword evidence="10 13" id="KW-1133">Transmembrane helix</keyword>
<dbReference type="AlphaFoldDB" id="A0A2H0USV7"/>
<dbReference type="EMBL" id="PFAZ01000001">
    <property type="protein sequence ID" value="PIR89492.1"/>
    <property type="molecule type" value="Genomic_DNA"/>
</dbReference>
<sequence length="209" mass="22994">MEYTFLAFELIVLIFSVMIHEVSHGVVALRLGDTTARDMGRLTLNPLKHLDPIGSFLLPLILAISHAPIIGWAKPVPYNPYNLRDPKKGAALISVAGPLSNISLALVFGAFLRILSATDFLAFDSFIFTAFTHIVLVNIALAVFNLIPIPPLDGSKVFFAILPPGYSHIEAFLSQYGFFIIIFLLFVTGFNFIAPVIFWIYALIVGAPF</sequence>
<evidence type="ECO:0000313" key="15">
    <source>
        <dbReference type="EMBL" id="PIR89492.1"/>
    </source>
</evidence>
<keyword evidence="8" id="KW-0378">Hydrolase</keyword>
<dbReference type="GO" id="GO:0008237">
    <property type="term" value="F:metallopeptidase activity"/>
    <property type="evidence" value="ECO:0007669"/>
    <property type="project" value="UniProtKB-KW"/>
</dbReference>
<dbReference type="Proteomes" id="UP000231157">
    <property type="component" value="Unassembled WGS sequence"/>
</dbReference>
<dbReference type="CDD" id="cd06158">
    <property type="entry name" value="S2P-M50_like_1"/>
    <property type="match status" value="1"/>
</dbReference>
<comment type="subcellular location">
    <subcellularLocation>
        <location evidence="2">Cell membrane</location>
        <topology evidence="2">Multi-pass membrane protein</topology>
    </subcellularLocation>
</comment>
<evidence type="ECO:0000256" key="1">
    <source>
        <dbReference type="ARBA" id="ARBA00001947"/>
    </source>
</evidence>
<keyword evidence="6 13" id="KW-0812">Transmembrane</keyword>
<evidence type="ECO:0000256" key="12">
    <source>
        <dbReference type="ARBA" id="ARBA00023136"/>
    </source>
</evidence>
<dbReference type="InterPro" id="IPR008915">
    <property type="entry name" value="Peptidase_M50"/>
</dbReference>
<evidence type="ECO:0000256" key="11">
    <source>
        <dbReference type="ARBA" id="ARBA00023049"/>
    </source>
</evidence>
<organism evidence="15 16">
    <name type="scientific">Candidatus Harrisonbacteria bacterium CG10_big_fil_rev_8_21_14_0_10_40_38</name>
    <dbReference type="NCBI Taxonomy" id="1974583"/>
    <lineage>
        <taxon>Bacteria</taxon>
        <taxon>Candidatus Harrisoniibacteriota</taxon>
    </lineage>
</organism>
<evidence type="ECO:0000256" key="2">
    <source>
        <dbReference type="ARBA" id="ARBA00004651"/>
    </source>
</evidence>
<keyword evidence="11" id="KW-0482">Metalloprotease</keyword>
<evidence type="ECO:0000256" key="7">
    <source>
        <dbReference type="ARBA" id="ARBA00022723"/>
    </source>
</evidence>
<feature type="transmembrane region" description="Helical" evidence="13">
    <location>
        <begin position="176"/>
        <end position="204"/>
    </location>
</feature>
<evidence type="ECO:0000256" key="4">
    <source>
        <dbReference type="ARBA" id="ARBA00022475"/>
    </source>
</evidence>